<protein>
    <submittedName>
        <fullName evidence="3">YdcF family protein</fullName>
    </submittedName>
</protein>
<dbReference type="Gene3D" id="3.40.50.620">
    <property type="entry name" value="HUPs"/>
    <property type="match status" value="1"/>
</dbReference>
<feature type="transmembrane region" description="Helical" evidence="1">
    <location>
        <begin position="28"/>
        <end position="46"/>
    </location>
</feature>
<evidence type="ECO:0000313" key="3">
    <source>
        <dbReference type="EMBL" id="MFD2212591.1"/>
    </source>
</evidence>
<evidence type="ECO:0000259" key="2">
    <source>
        <dbReference type="Pfam" id="PF02698"/>
    </source>
</evidence>
<dbReference type="PANTHER" id="PTHR30336">
    <property type="entry name" value="INNER MEMBRANE PROTEIN, PROBABLE PERMEASE"/>
    <property type="match status" value="1"/>
</dbReference>
<proteinExistence type="predicted"/>
<dbReference type="RefSeq" id="WP_247342145.1">
    <property type="nucleotide sequence ID" value="NZ_CP095550.1"/>
</dbReference>
<feature type="domain" description="DUF218" evidence="2">
    <location>
        <begin position="94"/>
        <end position="216"/>
    </location>
</feature>
<gene>
    <name evidence="3" type="ORF">ACFSKK_02560</name>
</gene>
<dbReference type="InterPro" id="IPR051599">
    <property type="entry name" value="Cell_Envelope_Assoc"/>
</dbReference>
<keyword evidence="1" id="KW-0472">Membrane</keyword>
<dbReference type="InterPro" id="IPR014729">
    <property type="entry name" value="Rossmann-like_a/b/a_fold"/>
</dbReference>
<dbReference type="InterPro" id="IPR003848">
    <property type="entry name" value="DUF218"/>
</dbReference>
<dbReference type="Proteomes" id="UP001597318">
    <property type="component" value="Unassembled WGS sequence"/>
</dbReference>
<organism evidence="3 4">
    <name type="scientific">Metabacillus endolithicus</name>
    <dbReference type="NCBI Taxonomy" id="1535204"/>
    <lineage>
        <taxon>Bacteria</taxon>
        <taxon>Bacillati</taxon>
        <taxon>Bacillota</taxon>
        <taxon>Bacilli</taxon>
        <taxon>Bacillales</taxon>
        <taxon>Bacillaceae</taxon>
        <taxon>Metabacillus</taxon>
    </lineage>
</organism>
<keyword evidence="1" id="KW-1133">Transmembrane helix</keyword>
<evidence type="ECO:0000256" key="1">
    <source>
        <dbReference type="SAM" id="Phobius"/>
    </source>
</evidence>
<comment type="caution">
    <text evidence="3">The sequence shown here is derived from an EMBL/GenBank/DDBJ whole genome shotgun (WGS) entry which is preliminary data.</text>
</comment>
<evidence type="ECO:0000313" key="4">
    <source>
        <dbReference type="Proteomes" id="UP001597318"/>
    </source>
</evidence>
<dbReference type="EMBL" id="JBHUIK010000001">
    <property type="protein sequence ID" value="MFD2212591.1"/>
    <property type="molecule type" value="Genomic_DNA"/>
</dbReference>
<dbReference type="PANTHER" id="PTHR30336:SF4">
    <property type="entry name" value="ENVELOPE BIOGENESIS FACTOR ELYC"/>
    <property type="match status" value="1"/>
</dbReference>
<accession>A0ABW5BUR5</accession>
<dbReference type="Pfam" id="PF02698">
    <property type="entry name" value="DUF218"/>
    <property type="match status" value="1"/>
</dbReference>
<keyword evidence="4" id="KW-1185">Reference proteome</keyword>
<sequence length="246" mass="27612">MRNLFWIFSALFIIYGLASLWTNRINIGIVFILFLGMICLVVSIYFRKLKQYIQRRKKLKRTIIIVLSIGLLTAASLEALLLSGMIEKEPKTVDYILVFGAGVKNGSPTPVLKNRLQKAIEIHGKYPESNIIVSGGLDTGEQYTEAFVMKEYLIINGIPEQVIIMEDKATSTKENADFSQKLMSGKSQEVMVVTSNYHLFRASYYAKKAGLTPYRAGAPIPLSIVPLTHLREMMGIGKMLVEDVLD</sequence>
<reference evidence="4" key="1">
    <citation type="journal article" date="2019" name="Int. J. Syst. Evol. Microbiol.">
        <title>The Global Catalogue of Microorganisms (GCM) 10K type strain sequencing project: providing services to taxonomists for standard genome sequencing and annotation.</title>
        <authorList>
            <consortium name="The Broad Institute Genomics Platform"/>
            <consortium name="The Broad Institute Genome Sequencing Center for Infectious Disease"/>
            <person name="Wu L."/>
            <person name="Ma J."/>
        </authorList>
    </citation>
    <scope>NUCLEOTIDE SEQUENCE [LARGE SCALE GENOMIC DNA]</scope>
    <source>
        <strain evidence="4">CGMCC 1.15474</strain>
    </source>
</reference>
<feature type="transmembrane region" description="Helical" evidence="1">
    <location>
        <begin position="62"/>
        <end position="86"/>
    </location>
</feature>
<name>A0ABW5BUR5_9BACI</name>
<keyword evidence="1" id="KW-0812">Transmembrane</keyword>
<dbReference type="CDD" id="cd06259">
    <property type="entry name" value="YdcF-like"/>
    <property type="match status" value="1"/>
</dbReference>